<reference evidence="1 2" key="1">
    <citation type="journal article" date="2019" name="Nat. Med.">
        <title>A library of human gut bacterial isolates paired with longitudinal multiomics data enables mechanistic microbiome research.</title>
        <authorList>
            <person name="Poyet M."/>
            <person name="Groussin M."/>
            <person name="Gibbons S.M."/>
            <person name="Avila-Pacheco J."/>
            <person name="Jiang X."/>
            <person name="Kearney S.M."/>
            <person name="Perrotta A.R."/>
            <person name="Berdy B."/>
            <person name="Zhao S."/>
            <person name="Lieberman T.D."/>
            <person name="Swanson P.K."/>
            <person name="Smith M."/>
            <person name="Roesemann S."/>
            <person name="Alexander J.E."/>
            <person name="Rich S.A."/>
            <person name="Livny J."/>
            <person name="Vlamakis H."/>
            <person name="Clish C."/>
            <person name="Bullock K."/>
            <person name="Deik A."/>
            <person name="Scott J."/>
            <person name="Pierce K.A."/>
            <person name="Xavier R.J."/>
            <person name="Alm E.J."/>
        </authorList>
    </citation>
    <scope>NUCLEOTIDE SEQUENCE [LARGE SCALE GENOMIC DNA]</scope>
    <source>
        <strain evidence="1 2">BIOML-A5</strain>
    </source>
</reference>
<dbReference type="Proteomes" id="UP000441522">
    <property type="component" value="Unassembled WGS sequence"/>
</dbReference>
<evidence type="ECO:0000313" key="2">
    <source>
        <dbReference type="Proteomes" id="UP000441522"/>
    </source>
</evidence>
<dbReference type="AlphaFoldDB" id="A0A412LNV9"/>
<organism evidence="1 2">
    <name type="scientific">Phocaeicola vulgatus</name>
    <name type="common">Bacteroides vulgatus</name>
    <dbReference type="NCBI Taxonomy" id="821"/>
    <lineage>
        <taxon>Bacteria</taxon>
        <taxon>Pseudomonadati</taxon>
        <taxon>Bacteroidota</taxon>
        <taxon>Bacteroidia</taxon>
        <taxon>Bacteroidales</taxon>
        <taxon>Bacteroidaceae</taxon>
        <taxon>Phocaeicola</taxon>
    </lineage>
</organism>
<proteinExistence type="predicted"/>
<name>A0A412LNV9_PHOVU</name>
<evidence type="ECO:0000313" key="1">
    <source>
        <dbReference type="EMBL" id="KAB3852723.1"/>
    </source>
</evidence>
<comment type="caution">
    <text evidence="1">The sequence shown here is derived from an EMBL/GenBank/DDBJ whole genome shotgun (WGS) entry which is preliminary data.</text>
</comment>
<dbReference type="EMBL" id="WCWW01000054">
    <property type="protein sequence ID" value="KAB3852723.1"/>
    <property type="molecule type" value="Genomic_DNA"/>
</dbReference>
<protein>
    <submittedName>
        <fullName evidence="1">Uncharacterized protein</fullName>
    </submittedName>
</protein>
<sequence length="339" mass="39626">MYRRFLNNNDYLGVITREALTQLTRGNDERFIQAEESAEISIVEYLSENYEVEKELAKGKYIAEYDRRITYPVGVHIYFEGQIHEVTRSISGYRKPSTAIYWEECSDANISVTQVVNYSQFGTYYPGDKISHNGVFYTCLLENGYKFNDIRIPLVNGWKEVETPSWQPMKYPLWSVVEYSGEFYTLTTLDSFDSNLDPMVSDNWGAVADYDPAYNTYELSDHEYVVYKGRVFSPETDVNADIPQAGQHLVLHDPRNPNLKRHMVRLAVYELTKLIAPNNVSVVRIRDYEDSMKWLNDAARLRLNPQIPRKLDETKKPVTDWQLATFQTDYNPHRNPWFI</sequence>
<gene>
    <name evidence="1" type="ORF">GAS29_18660</name>
</gene>
<dbReference type="RefSeq" id="WP_117830219.1">
    <property type="nucleotide sequence ID" value="NZ_CP181424.1"/>
</dbReference>
<accession>A0A412LNV9</accession>